<evidence type="ECO:0000313" key="1">
    <source>
        <dbReference type="EMBL" id="ASK62389.1"/>
    </source>
</evidence>
<dbReference type="RefSeq" id="WP_089061649.1">
    <property type="nucleotide sequence ID" value="NZ_CP022315.1"/>
</dbReference>
<protein>
    <recommendedName>
        <fullName evidence="3">Transcriptional regulator</fullName>
    </recommendedName>
</protein>
<keyword evidence="2" id="KW-1185">Reference proteome</keyword>
<accession>A0A220U2N6</accession>
<dbReference type="OrthoDB" id="4986073at2"/>
<evidence type="ECO:0000313" key="2">
    <source>
        <dbReference type="Proteomes" id="UP000198312"/>
    </source>
</evidence>
<dbReference type="Proteomes" id="UP000198312">
    <property type="component" value="Chromosome"/>
</dbReference>
<dbReference type="AlphaFoldDB" id="A0A220U2N6"/>
<gene>
    <name evidence="1" type="ORF">CFK37_09585</name>
</gene>
<evidence type="ECO:0008006" key="3">
    <source>
        <dbReference type="Google" id="ProtNLM"/>
    </source>
</evidence>
<reference evidence="1 2" key="1">
    <citation type="submission" date="2017-07" db="EMBL/GenBank/DDBJ databases">
        <title>Virgibacillus sp. LM2416.</title>
        <authorList>
            <person name="Tak E.J."/>
            <person name="Bae J.-W."/>
        </authorList>
    </citation>
    <scope>NUCLEOTIDE SEQUENCE [LARGE SCALE GENOMIC DNA]</scope>
    <source>
        <strain evidence="1 2">LM2416</strain>
    </source>
</reference>
<proteinExistence type="predicted"/>
<sequence length="438" mass="50420">MYITIGVIGPKESVSRILRVAKDFPAFEFKPFIYQEVSEIEEILKSNGILVDQWLFSGIMNYSLAIEREYITPDEGSYPTLHGSSFFGILMEAQLNEGKIFRNISIDAITNEEMAKVMSFYKLDSLTYYNEPYEGYYSLENFPNFHKSLYQDGKTEVAITALKSTYEELKKEGIPVYRLTPSYISIKVTIQLLLERAQANRYENLQMAVVGCKVVNEINENEAYDLFKWKHHELDIKKSLMHLTEIMNGSFVDVGDGLYFIFTTKGEMDDEAEKNLFHFINEFRLRDQLSIGVVIGYGENVSHAEQNVRYGLSSIKPDERAPIVVIDEQQSATIKYPNNESAPVNLKHIEQVLRDRFGEAINIRDAVRLIIYSHKYNKQAFTSQDISRWLQSTERNGRRILTNLENANVIQKCGTSHAKQKGRPKIMYQFAVDIPLSP</sequence>
<dbReference type="EMBL" id="CP022315">
    <property type="protein sequence ID" value="ASK62389.1"/>
    <property type="molecule type" value="Genomic_DNA"/>
</dbReference>
<organism evidence="1 2">
    <name type="scientific">Virgibacillus phasianinus</name>
    <dbReference type="NCBI Taxonomy" id="2017483"/>
    <lineage>
        <taxon>Bacteria</taxon>
        <taxon>Bacillati</taxon>
        <taxon>Bacillota</taxon>
        <taxon>Bacilli</taxon>
        <taxon>Bacillales</taxon>
        <taxon>Bacillaceae</taxon>
        <taxon>Virgibacillus</taxon>
    </lineage>
</organism>
<dbReference type="KEGG" id="vil:CFK37_09585"/>
<name>A0A220U2N6_9BACI</name>